<evidence type="ECO:0000313" key="1">
    <source>
        <dbReference type="EMBL" id="RCS42284.1"/>
    </source>
</evidence>
<dbReference type="InterPro" id="IPR028965">
    <property type="entry name" value="Imm7"/>
</dbReference>
<reference evidence="1 2" key="1">
    <citation type="submission" date="2018-07" db="EMBL/GenBank/DDBJ databases">
        <title>Comparative genomes isolates from brazilian mangrove.</title>
        <authorList>
            <person name="De Araujo J.E."/>
            <person name="Taketani R.G."/>
            <person name="Silva M.C.P."/>
            <person name="Lourenco M.V."/>
            <person name="Oliveira V.M."/>
            <person name="Andreote F.D."/>
        </authorList>
    </citation>
    <scope>NUCLEOTIDE SEQUENCE [LARGE SCALE GENOMIC DNA]</scope>
    <source>
        <strain evidence="1 2">HEX PRIS-MGV</strain>
    </source>
</reference>
<sequence>MSCGSSKSMANGTELILSSTLHPFELSKTMYEYHLWIELSESTEESDCGQLDSKVESLRAIVRDKLNCKPNDCIVHVNYSKVFQCSGGANHRGTDHDKLLDVLQRLVELLPGSHGLVYWSDDECTGNAVFDGYKVLVVARGEVHERLDPFLSPRKPVVED</sequence>
<dbReference type="EMBL" id="QPEX01000042">
    <property type="protein sequence ID" value="RCS42284.1"/>
    <property type="molecule type" value="Genomic_DNA"/>
</dbReference>
<protein>
    <submittedName>
        <fullName evidence="1">Uncharacterized protein</fullName>
    </submittedName>
</protein>
<evidence type="ECO:0000313" key="2">
    <source>
        <dbReference type="Proteomes" id="UP000253562"/>
    </source>
</evidence>
<accession>A0A368KM31</accession>
<gene>
    <name evidence="1" type="ORF">DTL42_19285</name>
</gene>
<dbReference type="Pfam" id="PF15585">
    <property type="entry name" value="Imm7"/>
    <property type="match status" value="1"/>
</dbReference>
<proteinExistence type="predicted"/>
<dbReference type="Proteomes" id="UP000253562">
    <property type="component" value="Unassembled WGS sequence"/>
</dbReference>
<dbReference type="AlphaFoldDB" id="A0A368KM31"/>
<organism evidence="1 2">
    <name type="scientific">Bremerella cremea</name>
    <dbReference type="NCBI Taxonomy" id="1031537"/>
    <lineage>
        <taxon>Bacteria</taxon>
        <taxon>Pseudomonadati</taxon>
        <taxon>Planctomycetota</taxon>
        <taxon>Planctomycetia</taxon>
        <taxon>Pirellulales</taxon>
        <taxon>Pirellulaceae</taxon>
        <taxon>Bremerella</taxon>
    </lineage>
</organism>
<name>A0A368KM31_9BACT</name>
<comment type="caution">
    <text evidence="1">The sequence shown here is derived from an EMBL/GenBank/DDBJ whole genome shotgun (WGS) entry which is preliminary data.</text>
</comment>